<keyword evidence="3" id="KW-1185">Reference proteome</keyword>
<keyword evidence="1" id="KW-0732">Signal</keyword>
<feature type="chain" id="PRO_5015691089" description="Secreted protein" evidence="1">
    <location>
        <begin position="25"/>
        <end position="102"/>
    </location>
</feature>
<evidence type="ECO:0000256" key="1">
    <source>
        <dbReference type="SAM" id="SignalP"/>
    </source>
</evidence>
<name>A0A2T3ZZW2_TRIHA</name>
<evidence type="ECO:0008006" key="4">
    <source>
        <dbReference type="Google" id="ProtNLM"/>
    </source>
</evidence>
<proteinExistence type="predicted"/>
<dbReference type="AlphaFoldDB" id="A0A2T3ZZW2"/>
<dbReference type="RefSeq" id="XP_024770029.1">
    <property type="nucleotide sequence ID" value="XM_024919760.1"/>
</dbReference>
<accession>A0A2T3ZZW2</accession>
<evidence type="ECO:0000313" key="2">
    <source>
        <dbReference type="EMBL" id="PTB50352.1"/>
    </source>
</evidence>
<evidence type="ECO:0000313" key="3">
    <source>
        <dbReference type="Proteomes" id="UP000241690"/>
    </source>
</evidence>
<feature type="signal peptide" evidence="1">
    <location>
        <begin position="1"/>
        <end position="24"/>
    </location>
</feature>
<reference evidence="2 3" key="1">
    <citation type="submission" date="2016-07" db="EMBL/GenBank/DDBJ databases">
        <title>Multiple horizontal gene transfer events from other fungi enriched the ability of initially mycotrophic Trichoderma (Ascomycota) to feed on dead plant biomass.</title>
        <authorList>
            <consortium name="DOE Joint Genome Institute"/>
            <person name="Aerts A."/>
            <person name="Atanasova L."/>
            <person name="Chenthamara K."/>
            <person name="Zhang J."/>
            <person name="Grujic M."/>
            <person name="Henrissat B."/>
            <person name="Kuo A."/>
            <person name="Salamov A."/>
            <person name="Lipzen A."/>
            <person name="Labutti K."/>
            <person name="Barry K."/>
            <person name="Miao Y."/>
            <person name="Rahimi M.J."/>
            <person name="Shen Q."/>
            <person name="Grigoriev I.V."/>
            <person name="Kubicek C.P."/>
            <person name="Druzhinina I.S."/>
        </authorList>
    </citation>
    <scope>NUCLEOTIDE SEQUENCE [LARGE SCALE GENOMIC DNA]</scope>
    <source>
        <strain evidence="2 3">CBS 226.95</strain>
    </source>
</reference>
<dbReference type="GeneID" id="36628329"/>
<dbReference type="EMBL" id="KZ679688">
    <property type="protein sequence ID" value="PTB50352.1"/>
    <property type="molecule type" value="Genomic_DNA"/>
</dbReference>
<organism evidence="2 3">
    <name type="scientific">Trichoderma harzianum CBS 226.95</name>
    <dbReference type="NCBI Taxonomy" id="983964"/>
    <lineage>
        <taxon>Eukaryota</taxon>
        <taxon>Fungi</taxon>
        <taxon>Dikarya</taxon>
        <taxon>Ascomycota</taxon>
        <taxon>Pezizomycotina</taxon>
        <taxon>Sordariomycetes</taxon>
        <taxon>Hypocreomycetidae</taxon>
        <taxon>Hypocreales</taxon>
        <taxon>Hypocreaceae</taxon>
        <taxon>Trichoderma</taxon>
    </lineage>
</organism>
<dbReference type="Proteomes" id="UP000241690">
    <property type="component" value="Unassembled WGS sequence"/>
</dbReference>
<sequence>MPLFDQQIVGHYSLFLLLFPLSSTLDQQEYVQAYSKTSVCKAVDTWQGKVPFQRRLTSHYRGRACGGALPRSPPTPAKPTLALFTQPPVIRYAFHGDLRVHR</sequence>
<protein>
    <recommendedName>
        <fullName evidence="4">Secreted protein</fullName>
    </recommendedName>
</protein>
<gene>
    <name evidence="2" type="ORF">M431DRAFT_511917</name>
</gene>